<dbReference type="HOGENOM" id="CLU_2879451_0_0_9"/>
<dbReference type="KEGG" id="gjf:M493_01995"/>
<name>S5ZK84_GEOG3</name>
<organism evidence="1 2">
    <name type="scientific">Geobacillus genomosp. 3</name>
    <dbReference type="NCBI Taxonomy" id="1921421"/>
    <lineage>
        <taxon>Bacteria</taxon>
        <taxon>Bacillati</taxon>
        <taxon>Bacillota</taxon>
        <taxon>Bacilli</taxon>
        <taxon>Bacillales</taxon>
        <taxon>Anoxybacillaceae</taxon>
        <taxon>Geobacillus</taxon>
    </lineage>
</organism>
<keyword evidence="2" id="KW-1185">Reference proteome</keyword>
<dbReference type="RefSeq" id="WP_023817440.1">
    <property type="nucleotide sequence ID" value="NC_022080.4"/>
</dbReference>
<dbReference type="STRING" id="1921421.M493_01995"/>
<accession>S5ZK84</accession>
<dbReference type="Proteomes" id="UP000015500">
    <property type="component" value="Chromosome"/>
</dbReference>
<gene>
    <name evidence="1" type="ORF">M493_01995</name>
</gene>
<reference evidence="1 2" key="1">
    <citation type="journal article" date="2014" name="Genome Announc.">
        <title>Complete Genome Sequence of the Thermophilic Polychlorinated Biphenyl Degrader Geobacillus sp. Strain JF8 (NBRC 109937).</title>
        <authorList>
            <person name="Shintani M."/>
            <person name="Ohtsubo Y."/>
            <person name="Fukuda K."/>
            <person name="Hosoyama A."/>
            <person name="Ohji S."/>
            <person name="Yamazoe A."/>
            <person name="Fujita N."/>
            <person name="Nagata Y."/>
            <person name="Tsuda M."/>
            <person name="Hatta T."/>
            <person name="Kimbara K."/>
        </authorList>
    </citation>
    <scope>NUCLEOTIDE SEQUENCE [LARGE SCALE GENOMIC DNA]</scope>
    <source>
        <strain evidence="1 2">JF8</strain>
    </source>
</reference>
<dbReference type="EMBL" id="CP006254">
    <property type="protein sequence ID" value="AGT30733.2"/>
    <property type="molecule type" value="Genomic_DNA"/>
</dbReference>
<protein>
    <submittedName>
        <fullName evidence="1">Uncharacterized protein</fullName>
    </submittedName>
</protein>
<dbReference type="AlphaFoldDB" id="S5ZK84"/>
<proteinExistence type="predicted"/>
<evidence type="ECO:0000313" key="1">
    <source>
        <dbReference type="EMBL" id="AGT30733.2"/>
    </source>
</evidence>
<evidence type="ECO:0000313" key="2">
    <source>
        <dbReference type="Proteomes" id="UP000015500"/>
    </source>
</evidence>
<sequence length="63" mass="7397">MYWEARFHGDYLYVLFEPQNGNKADDAGEMNIFHLRTAQLAAKFTVPKQKHNLQTFHVMGEIQ</sequence>